<dbReference type="AlphaFoldDB" id="A0A2W4XYE4"/>
<feature type="domain" description="CHAD" evidence="1">
    <location>
        <begin position="9"/>
        <end position="303"/>
    </location>
</feature>
<dbReference type="PANTHER" id="PTHR39339:SF1">
    <property type="entry name" value="CHAD DOMAIN-CONTAINING PROTEIN"/>
    <property type="match status" value="1"/>
</dbReference>
<dbReference type="EMBL" id="QBML01000042">
    <property type="protein sequence ID" value="PZO36298.1"/>
    <property type="molecule type" value="Genomic_DNA"/>
</dbReference>
<evidence type="ECO:0000313" key="3">
    <source>
        <dbReference type="Proteomes" id="UP000249467"/>
    </source>
</evidence>
<protein>
    <submittedName>
        <fullName evidence="2">Metal-binding protein</fullName>
    </submittedName>
</protein>
<comment type="caution">
    <text evidence="2">The sequence shown here is derived from an EMBL/GenBank/DDBJ whole genome shotgun (WGS) entry which is preliminary data.</text>
</comment>
<reference evidence="2 3" key="2">
    <citation type="submission" date="2018-06" db="EMBL/GenBank/DDBJ databases">
        <title>Metagenomic assembly of (sub)arctic Cyanobacteria and their associated microbiome from non-axenic cultures.</title>
        <authorList>
            <person name="Baurain D."/>
        </authorList>
    </citation>
    <scope>NUCLEOTIDE SEQUENCE [LARGE SCALE GENOMIC DNA]</scope>
    <source>
        <strain evidence="2">ULC066bin1</strain>
    </source>
</reference>
<reference evidence="2 3" key="1">
    <citation type="submission" date="2018-04" db="EMBL/GenBank/DDBJ databases">
        <authorList>
            <person name="Go L.Y."/>
            <person name="Mitchell J.A."/>
        </authorList>
    </citation>
    <scope>NUCLEOTIDE SEQUENCE [LARGE SCALE GENOMIC DNA]</scope>
    <source>
        <strain evidence="2">ULC066bin1</strain>
    </source>
</reference>
<dbReference type="SMART" id="SM00880">
    <property type="entry name" value="CHAD"/>
    <property type="match status" value="1"/>
</dbReference>
<organism evidence="2 3">
    <name type="scientific">Pseudanabaena frigida</name>
    <dbReference type="NCBI Taxonomy" id="945775"/>
    <lineage>
        <taxon>Bacteria</taxon>
        <taxon>Bacillati</taxon>
        <taxon>Cyanobacteriota</taxon>
        <taxon>Cyanophyceae</taxon>
        <taxon>Pseudanabaenales</taxon>
        <taxon>Pseudanabaenaceae</taxon>
        <taxon>Pseudanabaena</taxon>
    </lineage>
</organism>
<dbReference type="InterPro" id="IPR038186">
    <property type="entry name" value="CHAD_dom_sf"/>
</dbReference>
<dbReference type="Gene3D" id="1.40.20.10">
    <property type="entry name" value="CHAD domain"/>
    <property type="match status" value="1"/>
</dbReference>
<dbReference type="PROSITE" id="PS51708">
    <property type="entry name" value="CHAD"/>
    <property type="match status" value="1"/>
</dbReference>
<evidence type="ECO:0000313" key="2">
    <source>
        <dbReference type="EMBL" id="PZO36298.1"/>
    </source>
</evidence>
<dbReference type="PANTHER" id="PTHR39339">
    <property type="entry name" value="SLR1444 PROTEIN"/>
    <property type="match status" value="1"/>
</dbReference>
<sequence>MKHQPLDLMITLGEYSYQIIQQNFQRIVEQEEAIFEDNDPEPLHQMRVGMRRLRTAIQVFDSAIVLPKAVSNPSIGKIAKSLGETRDLDVLQQELISRYQPLLENTELLKFDKVLKRLQKKRDRSFLDLQKTLNGDLYHDLKQGIQSWLDRPRYTTIGALLVREVLPDLLLPLICQLFLHRGWLVGTTIQSGIVTLISIENPEELHQHLEQFVNDLHDLRKQMKGIRYQAEFFSGFYGASYLERIDEFKAIQEILGQLHDREVLRQFLESTLNANLAKVLPTVNQTMQQEQTTFWQSWQPIQQRYLSLDFRQSLRSLLSAPIDISFNVL</sequence>
<name>A0A2W4XYE4_9CYAN</name>
<evidence type="ECO:0000259" key="1">
    <source>
        <dbReference type="PROSITE" id="PS51708"/>
    </source>
</evidence>
<proteinExistence type="predicted"/>
<dbReference type="Pfam" id="PF05235">
    <property type="entry name" value="CHAD"/>
    <property type="match status" value="1"/>
</dbReference>
<gene>
    <name evidence="2" type="ORF">DCF19_21805</name>
</gene>
<accession>A0A2W4XYE4</accession>
<dbReference type="Proteomes" id="UP000249467">
    <property type="component" value="Unassembled WGS sequence"/>
</dbReference>
<dbReference type="InterPro" id="IPR007899">
    <property type="entry name" value="CHAD_dom"/>
</dbReference>